<dbReference type="OrthoDB" id="6102832at2759"/>
<dbReference type="AlphaFoldDB" id="A0A9D4HXM4"/>
<feature type="region of interest" description="Disordered" evidence="1">
    <location>
        <begin position="19"/>
        <end position="44"/>
    </location>
</feature>
<feature type="region of interest" description="Disordered" evidence="1">
    <location>
        <begin position="140"/>
        <end position="166"/>
    </location>
</feature>
<dbReference type="Proteomes" id="UP000828390">
    <property type="component" value="Unassembled WGS sequence"/>
</dbReference>
<comment type="caution">
    <text evidence="2">The sequence shown here is derived from an EMBL/GenBank/DDBJ whole genome shotgun (WGS) entry which is preliminary data.</text>
</comment>
<feature type="compositionally biased region" description="Low complexity" evidence="1">
    <location>
        <begin position="27"/>
        <end position="44"/>
    </location>
</feature>
<accession>A0A9D4HXM4</accession>
<evidence type="ECO:0000256" key="1">
    <source>
        <dbReference type="SAM" id="MobiDB-lite"/>
    </source>
</evidence>
<sequence length="333" mass="37615">MSECTYRSVSCVCGSSLSGRPLGSDASSQVDTRRSSMSSSITVGSMKKSNNFQTSLLTGTRDVVCKTAADYRANKMNRNEQSKLETVQNLVSREKDISQRRFQLNEKSMRVKSARLLDRMNAIKRSSRTQIRPATCTLETRRPSPGLALTRPSSYPDTKMASDRRRTASSNTCAICESIQQIIDTYEKEGTRKRTGCARNRDVDSVHYTCMFSEAQVKSFIDVLETQCLDDCPNLTKKLRDSIDHARLSQHMAAGASREKMYVNNHLNHRTVESRVRQFCTEVDMYKKEGRCVPKEIQDAVEKARLQNACTSKQTSKDSKIVREAKALFNIKN</sequence>
<proteinExistence type="predicted"/>
<reference evidence="2" key="1">
    <citation type="journal article" date="2019" name="bioRxiv">
        <title>The Genome of the Zebra Mussel, Dreissena polymorpha: A Resource for Invasive Species Research.</title>
        <authorList>
            <person name="McCartney M.A."/>
            <person name="Auch B."/>
            <person name="Kono T."/>
            <person name="Mallez S."/>
            <person name="Zhang Y."/>
            <person name="Obille A."/>
            <person name="Becker A."/>
            <person name="Abrahante J.E."/>
            <person name="Garbe J."/>
            <person name="Badalamenti J.P."/>
            <person name="Herman A."/>
            <person name="Mangelson H."/>
            <person name="Liachko I."/>
            <person name="Sullivan S."/>
            <person name="Sone E.D."/>
            <person name="Koren S."/>
            <person name="Silverstein K.A.T."/>
            <person name="Beckman K.B."/>
            <person name="Gohl D.M."/>
        </authorList>
    </citation>
    <scope>NUCLEOTIDE SEQUENCE</scope>
    <source>
        <strain evidence="2">Duluth1</strain>
        <tissue evidence="2">Whole animal</tissue>
    </source>
</reference>
<dbReference type="EMBL" id="JAIWYP010000011">
    <property type="protein sequence ID" value="KAH3739105.1"/>
    <property type="molecule type" value="Genomic_DNA"/>
</dbReference>
<evidence type="ECO:0000313" key="2">
    <source>
        <dbReference type="EMBL" id="KAH3739105.1"/>
    </source>
</evidence>
<organism evidence="2 3">
    <name type="scientific">Dreissena polymorpha</name>
    <name type="common">Zebra mussel</name>
    <name type="synonym">Mytilus polymorpha</name>
    <dbReference type="NCBI Taxonomy" id="45954"/>
    <lineage>
        <taxon>Eukaryota</taxon>
        <taxon>Metazoa</taxon>
        <taxon>Spiralia</taxon>
        <taxon>Lophotrochozoa</taxon>
        <taxon>Mollusca</taxon>
        <taxon>Bivalvia</taxon>
        <taxon>Autobranchia</taxon>
        <taxon>Heteroconchia</taxon>
        <taxon>Euheterodonta</taxon>
        <taxon>Imparidentia</taxon>
        <taxon>Neoheterodontei</taxon>
        <taxon>Myida</taxon>
        <taxon>Dreissenoidea</taxon>
        <taxon>Dreissenidae</taxon>
        <taxon>Dreissena</taxon>
    </lineage>
</organism>
<evidence type="ECO:0000313" key="3">
    <source>
        <dbReference type="Proteomes" id="UP000828390"/>
    </source>
</evidence>
<protein>
    <submittedName>
        <fullName evidence="2">Uncharacterized protein</fullName>
    </submittedName>
</protein>
<gene>
    <name evidence="2" type="ORF">DPMN_045752</name>
</gene>
<name>A0A9D4HXM4_DREPO</name>
<keyword evidence="3" id="KW-1185">Reference proteome</keyword>
<reference evidence="2" key="2">
    <citation type="submission" date="2020-11" db="EMBL/GenBank/DDBJ databases">
        <authorList>
            <person name="McCartney M.A."/>
            <person name="Auch B."/>
            <person name="Kono T."/>
            <person name="Mallez S."/>
            <person name="Becker A."/>
            <person name="Gohl D.M."/>
            <person name="Silverstein K.A.T."/>
            <person name="Koren S."/>
            <person name="Bechman K.B."/>
            <person name="Herman A."/>
            <person name="Abrahante J.E."/>
            <person name="Garbe J."/>
        </authorList>
    </citation>
    <scope>NUCLEOTIDE SEQUENCE</scope>
    <source>
        <strain evidence="2">Duluth1</strain>
        <tissue evidence="2">Whole animal</tissue>
    </source>
</reference>